<keyword evidence="4" id="KW-0675">Receptor</keyword>
<dbReference type="Pfam" id="PF07715">
    <property type="entry name" value="Plug"/>
    <property type="match status" value="1"/>
</dbReference>
<comment type="similarity">
    <text evidence="1">Belongs to the TonB-dependent receptor family.</text>
</comment>
<dbReference type="NCBIfam" id="TIGR04056">
    <property type="entry name" value="OMP_RagA_SusC"/>
    <property type="match status" value="1"/>
</dbReference>
<dbReference type="InterPro" id="IPR023997">
    <property type="entry name" value="TonB-dep_OMP_SusC/RagA_CS"/>
</dbReference>
<feature type="domain" description="TonB-dependent receptor plug" evidence="3">
    <location>
        <begin position="116"/>
        <end position="221"/>
    </location>
</feature>
<name>I0WF61_9FLAO</name>
<dbReference type="GO" id="GO:0009279">
    <property type="term" value="C:cell outer membrane"/>
    <property type="evidence" value="ECO:0007669"/>
    <property type="project" value="UniProtKB-SubCell"/>
</dbReference>
<dbReference type="RefSeq" id="WP_008239052.1">
    <property type="nucleotide sequence ID" value="NZ_AJJU01000008.1"/>
</dbReference>
<keyword evidence="1" id="KW-0998">Cell outer membrane</keyword>
<comment type="caution">
    <text evidence="4">The sequence shown here is derived from an EMBL/GenBank/DDBJ whole genome shotgun (WGS) entry which is preliminary data.</text>
</comment>
<keyword evidence="2" id="KW-0732">Signal</keyword>
<keyword evidence="1" id="KW-0472">Membrane</keyword>
<dbReference type="OrthoDB" id="9768177at2"/>
<accession>I0WF61</accession>
<dbReference type="InterPro" id="IPR037066">
    <property type="entry name" value="Plug_dom_sf"/>
</dbReference>
<evidence type="ECO:0000259" key="3">
    <source>
        <dbReference type="Pfam" id="PF07715"/>
    </source>
</evidence>
<keyword evidence="1" id="KW-0813">Transport</keyword>
<evidence type="ECO:0000256" key="1">
    <source>
        <dbReference type="PROSITE-ProRule" id="PRU01360"/>
    </source>
</evidence>
<protein>
    <submittedName>
        <fullName evidence="4">TonB-dependent outer membrane receptor</fullName>
    </submittedName>
</protein>
<organism evidence="4 5">
    <name type="scientific">Imtechella halotolerans K1</name>
    <dbReference type="NCBI Taxonomy" id="946077"/>
    <lineage>
        <taxon>Bacteria</taxon>
        <taxon>Pseudomonadati</taxon>
        <taxon>Bacteroidota</taxon>
        <taxon>Flavobacteriia</taxon>
        <taxon>Flavobacteriales</taxon>
        <taxon>Flavobacteriaceae</taxon>
        <taxon>Imtechella</taxon>
    </lineage>
</organism>
<evidence type="ECO:0000313" key="5">
    <source>
        <dbReference type="Proteomes" id="UP000005938"/>
    </source>
</evidence>
<evidence type="ECO:0000313" key="4">
    <source>
        <dbReference type="EMBL" id="EID75027.1"/>
    </source>
</evidence>
<keyword evidence="5" id="KW-1185">Reference proteome</keyword>
<dbReference type="SUPFAM" id="SSF56935">
    <property type="entry name" value="Porins"/>
    <property type="match status" value="1"/>
</dbReference>
<keyword evidence="1" id="KW-1134">Transmembrane beta strand</keyword>
<dbReference type="SUPFAM" id="SSF49464">
    <property type="entry name" value="Carboxypeptidase regulatory domain-like"/>
    <property type="match status" value="1"/>
</dbReference>
<dbReference type="PATRIC" id="fig|946077.3.peg.1510"/>
<dbReference type="Gene3D" id="2.170.130.10">
    <property type="entry name" value="TonB-dependent receptor, plug domain"/>
    <property type="match status" value="1"/>
</dbReference>
<dbReference type="InterPro" id="IPR008969">
    <property type="entry name" value="CarboxyPept-like_regulatory"/>
</dbReference>
<evidence type="ECO:0000256" key="2">
    <source>
        <dbReference type="SAM" id="SignalP"/>
    </source>
</evidence>
<dbReference type="Proteomes" id="UP000005938">
    <property type="component" value="Unassembled WGS sequence"/>
</dbReference>
<sequence>MKTKINQLLFFLFVFSISYVSAQQIVVEGTVKSSEDNMPVPGVNVVVKGTTRGTSTDFDGKYTISVASGETLEFSYVGFKTVDVVINNQRRLDIVLQADVAALDEVVVIGFGTQKKSDLTGAVSSIKSVELLKQPAVNAVQSIQGKLSGVNIINTNAPGSSPNVIIRGTGTAAAGTNVLYVVDGIQMRDIANINPADIETMDVLKDAASASIYGMDAANGVIIITTKKGKDGKMKISLDSYYGAKSTLNAVEMANASQYVEYFNQNRASLGLTTFLSENQPYDTDWYKALTDVGFTNSNNMALSGASDMYNYYFSFNNYNEDGILKNNEYNRNTLRSNNTIKLLDDRLKFTSNLSASFVKATPKPFSAFDGAYRQAPVIPVYYPSGQFGMPFWNQTTGIATYEGAPGEIVGSLNSIGNPVSSVFFANEKNSGTDLQGVFEGELKITDYLKATSRFAASKSFTQSRIFNDTRGRWLAADPTRTNADFDQFKANNPTSTNYTENSLSFSKYESYRYNWDSYLTFDKMFNEKHSVNAVAGITRGMRNQSTEVYMQGYDVPLQEQYWSINYTTSDYERTVRQSYSTPIKQLSYFGRLQYNFDSKYYAQVNFRRDGVSTFKNQSDQYTGTDYFGNFPSFSLGWTISKENFFADVDFIDFLKLRGGWGRLGNSEVDFNVYSFITNTGSSNVNYTFGPNQDLFLGAGLGREIKPISWEVTEETNIGFDFAMVKSKLSGAFNYYSRNTNNAILLVKPVLSSPGTEDYFDHGAEVTNKGVEIELNWKDSVSEDFSYNVGVVYSNNKNNVENVKSAYDGQIGGSLGNGQITKRLQEGQPLYAWWMYEVDGVWQNQDEIDNNASIGGARPGHLRYKDQNNDGIIDDKDKKFFGSFMPTYNVGINLGANYKNFDLVIEGYGAGGNKVYNGLKGTRIDGGENITSDVYHSRWTGEGSTNLHPGANRDSYASTYYLEDGDYFRINNITIGYTLNNAFDYVSRIRVYATAQNPFLFTKYSGFTPEIVGRSSDRAGIELSAYPITKTFLFGVNIEL</sequence>
<dbReference type="PROSITE" id="PS52016">
    <property type="entry name" value="TONB_DEPENDENT_REC_3"/>
    <property type="match status" value="1"/>
</dbReference>
<dbReference type="NCBIfam" id="TIGR04057">
    <property type="entry name" value="SusC_RagA_signa"/>
    <property type="match status" value="1"/>
</dbReference>
<keyword evidence="1" id="KW-0812">Transmembrane</keyword>
<feature type="signal peptide" evidence="2">
    <location>
        <begin position="1"/>
        <end position="22"/>
    </location>
</feature>
<dbReference type="STRING" id="946077.W5A_07472"/>
<feature type="chain" id="PRO_5003636087" evidence="2">
    <location>
        <begin position="23"/>
        <end position="1040"/>
    </location>
</feature>
<dbReference type="InterPro" id="IPR012910">
    <property type="entry name" value="Plug_dom"/>
</dbReference>
<reference evidence="4 5" key="1">
    <citation type="journal article" date="2012" name="J. Bacteriol.">
        <title>Genome Sequence of the Halotolerant Bacterium Imtechella halotolerans K1T.</title>
        <authorList>
            <person name="Kumar S."/>
            <person name="Vikram S."/>
            <person name="Subramanian S."/>
            <person name="Raghava G.P."/>
            <person name="Pinnaka A.K."/>
        </authorList>
    </citation>
    <scope>NUCLEOTIDE SEQUENCE [LARGE SCALE GENOMIC DNA]</scope>
    <source>
        <strain evidence="4 5">K1</strain>
    </source>
</reference>
<proteinExistence type="inferred from homology"/>
<dbReference type="eggNOG" id="COG4771">
    <property type="taxonomic scope" value="Bacteria"/>
</dbReference>
<comment type="subcellular location">
    <subcellularLocation>
        <location evidence="1">Cell outer membrane</location>
        <topology evidence="1">Multi-pass membrane protein</topology>
    </subcellularLocation>
</comment>
<dbReference type="InterPro" id="IPR039426">
    <property type="entry name" value="TonB-dep_rcpt-like"/>
</dbReference>
<dbReference type="Gene3D" id="2.60.40.1120">
    <property type="entry name" value="Carboxypeptidase-like, regulatory domain"/>
    <property type="match status" value="1"/>
</dbReference>
<dbReference type="InterPro" id="IPR023996">
    <property type="entry name" value="TonB-dep_OMP_SusC/RagA"/>
</dbReference>
<dbReference type="Pfam" id="PF13715">
    <property type="entry name" value="CarbopepD_reg_2"/>
    <property type="match status" value="1"/>
</dbReference>
<dbReference type="EMBL" id="AJJU01000008">
    <property type="protein sequence ID" value="EID75027.1"/>
    <property type="molecule type" value="Genomic_DNA"/>
</dbReference>
<dbReference type="AlphaFoldDB" id="I0WF61"/>
<gene>
    <name evidence="4" type="ORF">W5A_07472</name>
</gene>